<reference evidence="2" key="1">
    <citation type="journal article" date="2024" name="Proc. Natl. Acad. Sci. U.S.A.">
        <title>Extraordinary preservation of gene collinearity over three hundred million years revealed in homosporous lycophytes.</title>
        <authorList>
            <person name="Li C."/>
            <person name="Wickell D."/>
            <person name="Kuo L.Y."/>
            <person name="Chen X."/>
            <person name="Nie B."/>
            <person name="Liao X."/>
            <person name="Peng D."/>
            <person name="Ji J."/>
            <person name="Jenkins J."/>
            <person name="Williams M."/>
            <person name="Shu S."/>
            <person name="Plott C."/>
            <person name="Barry K."/>
            <person name="Rajasekar S."/>
            <person name="Grimwood J."/>
            <person name="Han X."/>
            <person name="Sun S."/>
            <person name="Hou Z."/>
            <person name="He W."/>
            <person name="Dai G."/>
            <person name="Sun C."/>
            <person name="Schmutz J."/>
            <person name="Leebens-Mack J.H."/>
            <person name="Li F.W."/>
            <person name="Wang L."/>
        </authorList>
    </citation>
    <scope>NUCLEOTIDE SEQUENCE [LARGE SCALE GENOMIC DNA]</scope>
    <source>
        <strain evidence="2">cv. PW_Plant_1</strain>
    </source>
</reference>
<dbReference type="EMBL" id="CM055098">
    <property type="protein sequence ID" value="KAJ7550836.1"/>
    <property type="molecule type" value="Genomic_DNA"/>
</dbReference>
<keyword evidence="2" id="KW-1185">Reference proteome</keyword>
<proteinExistence type="predicted"/>
<name>A0ACC2D9F8_DIPCM</name>
<protein>
    <submittedName>
        <fullName evidence="1">Uncharacterized protein</fullName>
    </submittedName>
</protein>
<accession>A0ACC2D9F8</accession>
<organism evidence="1 2">
    <name type="scientific">Diphasiastrum complanatum</name>
    <name type="common">Issler's clubmoss</name>
    <name type="synonym">Lycopodium complanatum</name>
    <dbReference type="NCBI Taxonomy" id="34168"/>
    <lineage>
        <taxon>Eukaryota</taxon>
        <taxon>Viridiplantae</taxon>
        <taxon>Streptophyta</taxon>
        <taxon>Embryophyta</taxon>
        <taxon>Tracheophyta</taxon>
        <taxon>Lycopodiopsida</taxon>
        <taxon>Lycopodiales</taxon>
        <taxon>Lycopodiaceae</taxon>
        <taxon>Lycopodioideae</taxon>
        <taxon>Diphasiastrum</taxon>
    </lineage>
</organism>
<evidence type="ECO:0000313" key="1">
    <source>
        <dbReference type="EMBL" id="KAJ7550836.1"/>
    </source>
</evidence>
<comment type="caution">
    <text evidence="1">The sequence shown here is derived from an EMBL/GenBank/DDBJ whole genome shotgun (WGS) entry which is preliminary data.</text>
</comment>
<dbReference type="Proteomes" id="UP001162992">
    <property type="component" value="Chromosome 7"/>
</dbReference>
<sequence length="384" mass="41360">MAAATIPKATLLAAAAGNSHSSLLLLPLRHNCNFSFPTRSLGLSSVLLLGFPRRIQGTCQAATLSKEEKVSLLDGVDKSHADIVSRVLEQARTAADRRKVFHTDFLAPPVLNDALSVIKRLANITAVVSGGHAQAERCRLSVGHVEDIGSKCKGAPKEGFPGAVAALSVSGNFAFDPAEHGDFLGAVLGTGLAREKVGDIIVLGEKGAQILVVPDLVDYLVTSLRQVRNVPVDCTTIPLSTLQYLPPRKEIFNTVEASLRVDALASAGFRLSRSKLVDLISKDVKINWKEISKGGVTLKVGDVVSIRGKGRIEIGRMASRQVAYIPDNMYTARRSVDQASDRCRQAVAGLVYYFFSVDVARKVASRLMEAWLAADRAESLFFRL</sequence>
<evidence type="ECO:0000313" key="2">
    <source>
        <dbReference type="Proteomes" id="UP001162992"/>
    </source>
</evidence>
<gene>
    <name evidence="1" type="ORF">O6H91_07G120800</name>
</gene>